<evidence type="ECO:0000313" key="3">
    <source>
        <dbReference type="EMBL" id="SNT23312.1"/>
    </source>
</evidence>
<name>A0A239L006_9PSED</name>
<organism evidence="2 5">
    <name type="scientific">Pseudomonas delhiensis</name>
    <dbReference type="NCBI Taxonomy" id="366289"/>
    <lineage>
        <taxon>Bacteria</taxon>
        <taxon>Pseudomonadati</taxon>
        <taxon>Pseudomonadota</taxon>
        <taxon>Gammaproteobacteria</taxon>
        <taxon>Pseudomonadales</taxon>
        <taxon>Pseudomonadaceae</taxon>
        <taxon>Pseudomonas</taxon>
    </lineage>
</organism>
<dbReference type="RefSeq" id="WP_089392611.1">
    <property type="nucleotide sequence ID" value="NZ_FNEC01000034.1"/>
</dbReference>
<gene>
    <name evidence="2" type="ORF">SAMN05216189_103414</name>
    <name evidence="3" type="ORF">SAMN06295949_11814</name>
</gene>
<dbReference type="EMBL" id="FZPC01000018">
    <property type="protein sequence ID" value="SNT23312.1"/>
    <property type="molecule type" value="Genomic_DNA"/>
</dbReference>
<evidence type="ECO:0000313" key="4">
    <source>
        <dbReference type="Proteomes" id="UP000198309"/>
    </source>
</evidence>
<evidence type="ECO:0000313" key="2">
    <source>
        <dbReference type="EMBL" id="SDK29034.1"/>
    </source>
</evidence>
<keyword evidence="4" id="KW-1185">Reference proteome</keyword>
<accession>A0A239L006</accession>
<proteinExistence type="predicted"/>
<reference evidence="2 5" key="1">
    <citation type="submission" date="2016-10" db="EMBL/GenBank/DDBJ databases">
        <authorList>
            <person name="de Groot N.N."/>
        </authorList>
    </citation>
    <scope>NUCLEOTIDE SEQUENCE [LARGE SCALE GENOMIC DNA]</scope>
    <source>
        <strain evidence="2 5">CCM 7361</strain>
    </source>
</reference>
<evidence type="ECO:0008006" key="6">
    <source>
        <dbReference type="Google" id="ProtNLM"/>
    </source>
</evidence>
<dbReference type="Proteomes" id="UP000198309">
    <property type="component" value="Unassembled WGS sequence"/>
</dbReference>
<keyword evidence="1" id="KW-0732">Signal</keyword>
<feature type="chain" id="PRO_5030040903" description="Phosphodiesterase" evidence="1">
    <location>
        <begin position="22"/>
        <end position="105"/>
    </location>
</feature>
<protein>
    <recommendedName>
        <fullName evidence="6">Phosphodiesterase</fullName>
    </recommendedName>
</protein>
<dbReference type="AlphaFoldDB" id="A0A239L006"/>
<reference evidence="3 4" key="2">
    <citation type="submission" date="2017-06" db="EMBL/GenBank/DDBJ databases">
        <authorList>
            <person name="Varghese N."/>
            <person name="Submissions S."/>
        </authorList>
    </citation>
    <scope>NUCLEOTIDE SEQUENCE [LARGE SCALE GENOMIC DNA]</scope>
    <source>
        <strain evidence="3 4">RLD-1</strain>
    </source>
</reference>
<sequence>MKALHIPFLLLCLGMALPAAADTLEIPIGAQGDARIALPARGESRRAVLERFGLPDEEHPAVGSPPITRWDYREFSVYFEYDHVVDAVRAHRPQSPILPSSKEPQ</sequence>
<evidence type="ECO:0000313" key="5">
    <source>
        <dbReference type="Proteomes" id="UP000199693"/>
    </source>
</evidence>
<feature type="signal peptide" evidence="1">
    <location>
        <begin position="1"/>
        <end position="21"/>
    </location>
</feature>
<dbReference type="EMBL" id="FNEC01000034">
    <property type="protein sequence ID" value="SDK29034.1"/>
    <property type="molecule type" value="Genomic_DNA"/>
</dbReference>
<dbReference type="Proteomes" id="UP000199693">
    <property type="component" value="Unassembled WGS sequence"/>
</dbReference>
<evidence type="ECO:0000256" key="1">
    <source>
        <dbReference type="SAM" id="SignalP"/>
    </source>
</evidence>